<dbReference type="PROSITE" id="PS01031">
    <property type="entry name" value="SHSP"/>
    <property type="match status" value="1"/>
</dbReference>
<reference evidence="4" key="2">
    <citation type="submission" date="2023-04" db="EMBL/GenBank/DDBJ databases">
        <authorList>
            <person name="Bu L."/>
            <person name="Lu L."/>
            <person name="Laidemitt M.R."/>
            <person name="Zhang S.M."/>
            <person name="Mutuku M."/>
            <person name="Mkoji G."/>
            <person name="Steinauer M."/>
            <person name="Loker E.S."/>
        </authorList>
    </citation>
    <scope>NUCLEOTIDE SEQUENCE</scope>
    <source>
        <strain evidence="4">KasaAsao</strain>
        <tissue evidence="4">Whole Snail</tissue>
    </source>
</reference>
<dbReference type="CDD" id="cd06526">
    <property type="entry name" value="metazoan_ACD"/>
    <property type="match status" value="1"/>
</dbReference>
<dbReference type="Gene3D" id="2.60.40.790">
    <property type="match status" value="1"/>
</dbReference>
<comment type="similarity">
    <text evidence="1 2">Belongs to the small heat shock protein (HSP20) family.</text>
</comment>
<dbReference type="InterPro" id="IPR008978">
    <property type="entry name" value="HSP20-like_chaperone"/>
</dbReference>
<reference evidence="4" key="1">
    <citation type="journal article" date="2023" name="PLoS Negl. Trop. Dis.">
        <title>A genome sequence for Biomphalaria pfeifferi, the major vector snail for the human-infecting parasite Schistosoma mansoni.</title>
        <authorList>
            <person name="Bu L."/>
            <person name="Lu L."/>
            <person name="Laidemitt M.R."/>
            <person name="Zhang S.M."/>
            <person name="Mutuku M."/>
            <person name="Mkoji G."/>
            <person name="Steinauer M."/>
            <person name="Loker E.S."/>
        </authorList>
    </citation>
    <scope>NUCLEOTIDE SEQUENCE</scope>
    <source>
        <strain evidence="4">KasaAsao</strain>
    </source>
</reference>
<protein>
    <submittedName>
        <fullName evidence="4">Heat shock protein 17</fullName>
    </submittedName>
</protein>
<evidence type="ECO:0000259" key="3">
    <source>
        <dbReference type="PROSITE" id="PS01031"/>
    </source>
</evidence>
<name>A0AAD8BXU5_BIOPF</name>
<dbReference type="GO" id="GO:0042026">
    <property type="term" value="P:protein refolding"/>
    <property type="evidence" value="ECO:0007669"/>
    <property type="project" value="TreeGrafter"/>
</dbReference>
<feature type="domain" description="SHSP" evidence="3">
    <location>
        <begin position="119"/>
        <end position="224"/>
    </location>
</feature>
<feature type="non-terminal residue" evidence="4">
    <location>
        <position position="227"/>
    </location>
</feature>
<dbReference type="PANTHER" id="PTHR45640">
    <property type="entry name" value="HEAT SHOCK PROTEIN HSP-12.2-RELATED"/>
    <property type="match status" value="1"/>
</dbReference>
<gene>
    <name evidence="4" type="ORF">Bpfe_007840</name>
</gene>
<dbReference type="GO" id="GO:0005634">
    <property type="term" value="C:nucleus"/>
    <property type="evidence" value="ECO:0007669"/>
    <property type="project" value="TreeGrafter"/>
</dbReference>
<dbReference type="Proteomes" id="UP001233172">
    <property type="component" value="Unassembled WGS sequence"/>
</dbReference>
<dbReference type="PANTHER" id="PTHR45640:SF26">
    <property type="entry name" value="RE23625P"/>
    <property type="match status" value="1"/>
</dbReference>
<comment type="caution">
    <text evidence="4">The sequence shown here is derived from an EMBL/GenBank/DDBJ whole genome shotgun (WGS) entry which is preliminary data.</text>
</comment>
<dbReference type="GO" id="GO:0009408">
    <property type="term" value="P:response to heat"/>
    <property type="evidence" value="ECO:0007669"/>
    <property type="project" value="TreeGrafter"/>
</dbReference>
<dbReference type="EMBL" id="JASAOG010000024">
    <property type="protein sequence ID" value="KAK0062635.1"/>
    <property type="molecule type" value="Genomic_DNA"/>
</dbReference>
<dbReference type="InterPro" id="IPR001436">
    <property type="entry name" value="Alpha-crystallin/sHSP_animal"/>
</dbReference>
<keyword evidence="5" id="KW-1185">Reference proteome</keyword>
<dbReference type="InterPro" id="IPR002068">
    <property type="entry name" value="A-crystallin/Hsp20_dom"/>
</dbReference>
<dbReference type="SUPFAM" id="SSF49764">
    <property type="entry name" value="HSP20-like chaperones"/>
    <property type="match status" value="1"/>
</dbReference>
<sequence>YSSRSRYFKSIQRRALNHNLNEEMLDWADELIEPWCIKAIKPSFFQERDYPLTKFAAKVMNPERKLRSVKRLHRPLSSRQWNKKKYNRGVSDDETYVKQHESDRQNYPELWSHFQNLKALTPRARSNFQVQTSDKELRIHLDLHQYRPEEVKITSDNQKITIKAKHEEKNDNSSVCCEMTRSFTLPENVNFKSALSTMNSDGQLSITISRSNKETLDEVPIQVEFKE</sequence>
<evidence type="ECO:0000256" key="1">
    <source>
        <dbReference type="PROSITE-ProRule" id="PRU00285"/>
    </source>
</evidence>
<keyword evidence="4" id="KW-0346">Stress response</keyword>
<dbReference type="GO" id="GO:0051082">
    <property type="term" value="F:unfolded protein binding"/>
    <property type="evidence" value="ECO:0007669"/>
    <property type="project" value="TreeGrafter"/>
</dbReference>
<accession>A0AAD8BXU5</accession>
<dbReference type="Pfam" id="PF00011">
    <property type="entry name" value="HSP20"/>
    <property type="match status" value="1"/>
</dbReference>
<dbReference type="AlphaFoldDB" id="A0AAD8BXU5"/>
<organism evidence="4 5">
    <name type="scientific">Biomphalaria pfeifferi</name>
    <name type="common">Bloodfluke planorb</name>
    <name type="synonym">Freshwater snail</name>
    <dbReference type="NCBI Taxonomy" id="112525"/>
    <lineage>
        <taxon>Eukaryota</taxon>
        <taxon>Metazoa</taxon>
        <taxon>Spiralia</taxon>
        <taxon>Lophotrochozoa</taxon>
        <taxon>Mollusca</taxon>
        <taxon>Gastropoda</taxon>
        <taxon>Heterobranchia</taxon>
        <taxon>Euthyneura</taxon>
        <taxon>Panpulmonata</taxon>
        <taxon>Hygrophila</taxon>
        <taxon>Lymnaeoidea</taxon>
        <taxon>Planorbidae</taxon>
        <taxon>Biomphalaria</taxon>
    </lineage>
</organism>
<proteinExistence type="inferred from homology"/>
<dbReference type="GO" id="GO:0005737">
    <property type="term" value="C:cytoplasm"/>
    <property type="evidence" value="ECO:0007669"/>
    <property type="project" value="TreeGrafter"/>
</dbReference>
<evidence type="ECO:0000256" key="2">
    <source>
        <dbReference type="RuleBase" id="RU003616"/>
    </source>
</evidence>
<evidence type="ECO:0000313" key="4">
    <source>
        <dbReference type="EMBL" id="KAK0062635.1"/>
    </source>
</evidence>
<evidence type="ECO:0000313" key="5">
    <source>
        <dbReference type="Proteomes" id="UP001233172"/>
    </source>
</evidence>